<sequence length="82" mass="9212">MKQHPRGGSGLAGSKSEGEEDDQRRGRRAMTDPRFPFFAKEERRRGRQSTIEPPVFSPILSKQEIEKEDIAWGGGKSEVGQI</sequence>
<dbReference type="Proteomes" id="UP001234297">
    <property type="component" value="Chromosome 3"/>
</dbReference>
<proteinExistence type="predicted"/>
<name>A0ACC2LU22_PERAE</name>
<evidence type="ECO:0000313" key="1">
    <source>
        <dbReference type="EMBL" id="KAJ8636844.1"/>
    </source>
</evidence>
<dbReference type="EMBL" id="CM056811">
    <property type="protein sequence ID" value="KAJ8636844.1"/>
    <property type="molecule type" value="Genomic_DNA"/>
</dbReference>
<evidence type="ECO:0000313" key="2">
    <source>
        <dbReference type="Proteomes" id="UP001234297"/>
    </source>
</evidence>
<keyword evidence="2" id="KW-1185">Reference proteome</keyword>
<comment type="caution">
    <text evidence="1">The sequence shown here is derived from an EMBL/GenBank/DDBJ whole genome shotgun (WGS) entry which is preliminary data.</text>
</comment>
<protein>
    <submittedName>
        <fullName evidence="1">Uncharacterized protein</fullName>
    </submittedName>
</protein>
<gene>
    <name evidence="1" type="ORF">MRB53_011111</name>
</gene>
<organism evidence="1 2">
    <name type="scientific">Persea americana</name>
    <name type="common">Avocado</name>
    <dbReference type="NCBI Taxonomy" id="3435"/>
    <lineage>
        <taxon>Eukaryota</taxon>
        <taxon>Viridiplantae</taxon>
        <taxon>Streptophyta</taxon>
        <taxon>Embryophyta</taxon>
        <taxon>Tracheophyta</taxon>
        <taxon>Spermatophyta</taxon>
        <taxon>Magnoliopsida</taxon>
        <taxon>Magnoliidae</taxon>
        <taxon>Laurales</taxon>
        <taxon>Lauraceae</taxon>
        <taxon>Persea</taxon>
    </lineage>
</organism>
<accession>A0ACC2LU22</accession>
<reference evidence="1 2" key="1">
    <citation type="journal article" date="2022" name="Hortic Res">
        <title>A haplotype resolved chromosomal level avocado genome allows analysis of novel avocado genes.</title>
        <authorList>
            <person name="Nath O."/>
            <person name="Fletcher S.J."/>
            <person name="Hayward A."/>
            <person name="Shaw L.M."/>
            <person name="Masouleh A.K."/>
            <person name="Furtado A."/>
            <person name="Henry R.J."/>
            <person name="Mitter N."/>
        </authorList>
    </citation>
    <scope>NUCLEOTIDE SEQUENCE [LARGE SCALE GENOMIC DNA]</scope>
    <source>
        <strain evidence="2">cv. Hass</strain>
    </source>
</reference>